<dbReference type="CDD" id="cd19900">
    <property type="entry name" value="DSRM_A1CF"/>
    <property type="match status" value="1"/>
</dbReference>
<dbReference type="GO" id="GO:0005783">
    <property type="term" value="C:endoplasmic reticulum"/>
    <property type="evidence" value="ECO:0007669"/>
    <property type="project" value="UniProtKB-SubCell"/>
</dbReference>
<accession>A0A8C3JMT8</accession>
<protein>
    <recommendedName>
        <fullName evidence="11">APOBEC1 complementation factor</fullName>
    </recommendedName>
    <alternativeName>
        <fullName evidence="12">APOBEC1-stimulating protein</fullName>
    </alternativeName>
</protein>
<dbReference type="CDD" id="cd12498">
    <property type="entry name" value="RRM3_ACF"/>
    <property type="match status" value="1"/>
</dbReference>
<dbReference type="FunFam" id="3.30.160.20:FF:000025">
    <property type="entry name" value="APOBEC1 complementation factor isoform X1"/>
    <property type="match status" value="1"/>
</dbReference>
<dbReference type="FunFam" id="3.30.70.330:FF:000179">
    <property type="entry name" value="APOBEC1 complementation factor isoform X1"/>
    <property type="match status" value="1"/>
</dbReference>
<keyword evidence="17" id="KW-1185">Reference proteome</keyword>
<dbReference type="GO" id="GO:0005634">
    <property type="term" value="C:nucleus"/>
    <property type="evidence" value="ECO:0007669"/>
    <property type="project" value="UniProtKB-SubCell"/>
</dbReference>
<keyword evidence="4" id="KW-0963">Cytoplasm</keyword>
<evidence type="ECO:0000256" key="13">
    <source>
        <dbReference type="PROSITE-ProRule" id="PRU00176"/>
    </source>
</evidence>
<evidence type="ECO:0000256" key="2">
    <source>
        <dbReference type="ARBA" id="ARBA00004240"/>
    </source>
</evidence>
<evidence type="ECO:0000256" key="14">
    <source>
        <dbReference type="SAM" id="MobiDB-lite"/>
    </source>
</evidence>
<comment type="subcellular location">
    <subcellularLocation>
        <location evidence="3">Cytoplasm</location>
    </subcellularLocation>
    <subcellularLocation>
        <location evidence="2">Endoplasmic reticulum</location>
    </subcellularLocation>
    <subcellularLocation>
        <location evidence="1">Nucleus</location>
    </subcellularLocation>
</comment>
<dbReference type="PANTHER" id="PTHR21245">
    <property type="entry name" value="HETEROGENEOUS NUCLEAR RIBONUCLEOPROTEIN"/>
    <property type="match status" value="1"/>
</dbReference>
<feature type="domain" description="RRM" evidence="15">
    <location>
        <begin position="136"/>
        <end position="218"/>
    </location>
</feature>
<dbReference type="FunFam" id="3.30.70.330:FF:000022">
    <property type="entry name" value="APOBEC1 complementation factor isoform X1"/>
    <property type="match status" value="1"/>
</dbReference>
<comment type="subunit">
    <text evidence="10">Part of the apolipoprotein B mRNA editing complex with APOBEC1. Interacts with TNPO2; TNPO2 may be responsible for transport of A1CF into the nucleus. Interacts with SYNCRIP. Interacts with CELF2/CUGBP2. Interacts with RBM47.</text>
</comment>
<evidence type="ECO:0000256" key="8">
    <source>
        <dbReference type="ARBA" id="ARBA00022884"/>
    </source>
</evidence>
<dbReference type="PROSITE" id="PS50102">
    <property type="entry name" value="RRM"/>
    <property type="match status" value="3"/>
</dbReference>
<evidence type="ECO:0000256" key="1">
    <source>
        <dbReference type="ARBA" id="ARBA00004123"/>
    </source>
</evidence>
<dbReference type="SUPFAM" id="SSF54768">
    <property type="entry name" value="dsRNA-binding domain-like"/>
    <property type="match status" value="1"/>
</dbReference>
<evidence type="ECO:0000313" key="17">
    <source>
        <dbReference type="Proteomes" id="UP000694419"/>
    </source>
</evidence>
<dbReference type="FunFam" id="3.30.70.330:FF:000026">
    <property type="entry name" value="APOBEC1 complementation factor isoform X1"/>
    <property type="match status" value="1"/>
</dbReference>
<feature type="domain" description="RRM" evidence="15">
    <location>
        <begin position="231"/>
        <end position="303"/>
    </location>
</feature>
<keyword evidence="7" id="KW-0256">Endoplasmic reticulum</keyword>
<dbReference type="AlphaFoldDB" id="A0A8C3JMT8"/>
<dbReference type="InterPro" id="IPR006535">
    <property type="entry name" value="HnRNP_R/Q_splicing_fac"/>
</dbReference>
<reference evidence="16" key="2">
    <citation type="submission" date="2025-09" db="UniProtKB">
        <authorList>
            <consortium name="Ensembl"/>
        </authorList>
    </citation>
    <scope>IDENTIFICATION</scope>
</reference>
<evidence type="ECO:0000256" key="12">
    <source>
        <dbReference type="ARBA" id="ARBA00079413"/>
    </source>
</evidence>
<name>A0A8C3JMT8_9CHAR</name>
<dbReference type="GO" id="GO:0006397">
    <property type="term" value="P:mRNA processing"/>
    <property type="evidence" value="ECO:0007669"/>
    <property type="project" value="UniProtKB-KW"/>
</dbReference>
<dbReference type="InterPro" id="IPR044461">
    <property type="entry name" value="A1CF_DSRM"/>
</dbReference>
<evidence type="ECO:0000256" key="4">
    <source>
        <dbReference type="ARBA" id="ARBA00022490"/>
    </source>
</evidence>
<evidence type="ECO:0000313" key="16">
    <source>
        <dbReference type="Ensembl" id="ENSCPGP00000010334.1"/>
    </source>
</evidence>
<keyword evidence="9" id="KW-0539">Nucleus</keyword>
<dbReference type="Gene3D" id="3.30.70.330">
    <property type="match status" value="3"/>
</dbReference>
<dbReference type="Pfam" id="PF00076">
    <property type="entry name" value="RRM_1"/>
    <property type="match status" value="3"/>
</dbReference>
<dbReference type="GO" id="GO:0016554">
    <property type="term" value="P:cytidine to uridine editing"/>
    <property type="evidence" value="ECO:0007669"/>
    <property type="project" value="UniProtKB-ARBA"/>
</dbReference>
<proteinExistence type="predicted"/>
<evidence type="ECO:0000259" key="15">
    <source>
        <dbReference type="PROSITE" id="PS50102"/>
    </source>
</evidence>
<dbReference type="CDD" id="cd12486">
    <property type="entry name" value="RRM1_ACF"/>
    <property type="match status" value="1"/>
</dbReference>
<dbReference type="InterPro" id="IPR034538">
    <property type="entry name" value="ACF_RRM1"/>
</dbReference>
<feature type="region of interest" description="Disordered" evidence="14">
    <location>
        <begin position="34"/>
        <end position="53"/>
    </location>
</feature>
<dbReference type="Gene3D" id="3.30.160.20">
    <property type="match status" value="1"/>
</dbReference>
<dbReference type="Pfam" id="PF14709">
    <property type="entry name" value="DND1_DSRM"/>
    <property type="match status" value="1"/>
</dbReference>
<evidence type="ECO:0000256" key="6">
    <source>
        <dbReference type="ARBA" id="ARBA00022737"/>
    </source>
</evidence>
<dbReference type="CDD" id="cd12490">
    <property type="entry name" value="RRM2_ACF"/>
    <property type="match status" value="1"/>
</dbReference>
<evidence type="ECO:0000256" key="7">
    <source>
        <dbReference type="ARBA" id="ARBA00022824"/>
    </source>
</evidence>
<organism evidence="16 17">
    <name type="scientific">Calidris pygmaea</name>
    <name type="common">Spoon-billed sandpiper</name>
    <dbReference type="NCBI Taxonomy" id="425635"/>
    <lineage>
        <taxon>Eukaryota</taxon>
        <taxon>Metazoa</taxon>
        <taxon>Chordata</taxon>
        <taxon>Craniata</taxon>
        <taxon>Vertebrata</taxon>
        <taxon>Euteleostomi</taxon>
        <taxon>Archelosauria</taxon>
        <taxon>Archosauria</taxon>
        <taxon>Dinosauria</taxon>
        <taxon>Saurischia</taxon>
        <taxon>Theropoda</taxon>
        <taxon>Coelurosauria</taxon>
        <taxon>Aves</taxon>
        <taxon>Neognathae</taxon>
        <taxon>Neoaves</taxon>
        <taxon>Charadriiformes</taxon>
        <taxon>Scolopacidae</taxon>
        <taxon>Calidris</taxon>
    </lineage>
</organism>
<dbReference type="NCBIfam" id="TIGR01648">
    <property type="entry name" value="hnRNP-R-Q"/>
    <property type="match status" value="1"/>
</dbReference>
<evidence type="ECO:0000256" key="10">
    <source>
        <dbReference type="ARBA" id="ARBA00062586"/>
    </source>
</evidence>
<dbReference type="InterPro" id="IPR000504">
    <property type="entry name" value="RRM_dom"/>
</dbReference>
<keyword evidence="5" id="KW-0507">mRNA processing</keyword>
<feature type="domain" description="RRM" evidence="15">
    <location>
        <begin position="56"/>
        <end position="134"/>
    </location>
</feature>
<feature type="compositionally biased region" description="Pro residues" evidence="14">
    <location>
        <begin position="42"/>
        <end position="53"/>
    </location>
</feature>
<reference evidence="16" key="1">
    <citation type="submission" date="2025-08" db="UniProtKB">
        <authorList>
            <consortium name="Ensembl"/>
        </authorList>
    </citation>
    <scope>IDENTIFICATION</scope>
</reference>
<dbReference type="InterPro" id="IPR012677">
    <property type="entry name" value="Nucleotide-bd_a/b_plait_sf"/>
</dbReference>
<keyword evidence="8 13" id="KW-0694">RNA-binding</keyword>
<dbReference type="Proteomes" id="UP000694419">
    <property type="component" value="Unplaced"/>
</dbReference>
<keyword evidence="6" id="KW-0677">Repeat</keyword>
<dbReference type="InterPro" id="IPR035979">
    <property type="entry name" value="RBD_domain_sf"/>
</dbReference>
<dbReference type="GO" id="GO:0003723">
    <property type="term" value="F:RNA binding"/>
    <property type="evidence" value="ECO:0007669"/>
    <property type="project" value="UniProtKB-UniRule"/>
</dbReference>
<dbReference type="SMART" id="SM00360">
    <property type="entry name" value="RRM"/>
    <property type="match status" value="3"/>
</dbReference>
<evidence type="ECO:0000256" key="5">
    <source>
        <dbReference type="ARBA" id="ARBA00022664"/>
    </source>
</evidence>
<dbReference type="Ensembl" id="ENSCPGT00000011338.1">
    <property type="protein sequence ID" value="ENSCPGP00000010334.1"/>
    <property type="gene ID" value="ENSCPGG00000007347.1"/>
</dbReference>
<evidence type="ECO:0000256" key="11">
    <source>
        <dbReference type="ARBA" id="ARBA00073950"/>
    </source>
</evidence>
<evidence type="ECO:0000256" key="9">
    <source>
        <dbReference type="ARBA" id="ARBA00023242"/>
    </source>
</evidence>
<dbReference type="SUPFAM" id="SSF54928">
    <property type="entry name" value="RNA-binding domain, RBD"/>
    <property type="match status" value="3"/>
</dbReference>
<sequence>MESNHKSGDGLTGTQKEAALRALIQRTGYNLIQENGQRKYGGPPPGWDGPPPERGCEIFIGKLPRDLFEDELIPLCEKIGKIYEMRMMMDFNGNNRGYAFVTFSNKQEAKNAIKQLNNYEIRNGRLLGVCASVDNCRLFVGGIPKTKKREEILAEMKKVTDGVVDVIVYPSAADKTKNRGFAFVEYESHRAAAMARRKLLPGRIQLWGHPIAVDWAEPEVEVDEDTMSSVKILYVRNLMLSTTEETIEKEFNNIKPGAVERVKKIRDYAFVHFNKREYAVEAMKSLNGKVLDGSPIEVTLAKPVDKDSYVRYTRGTGGRGTMLQGEYTYAFGHMYDPAAAYLGAPVFYAPQAYAAIPNLHFPAIKGISNRSIIRPPSVRGAAGVRGLGGRGYLAYTGLGRGYQLKGEKRGEDKLYDLLPGMELTPMNHITLKPQGIKLAPQILEEICQKNNWGQPVYQLHSAIGQDQRQLFLYKITIPALASQNPTIHPFTPPKLSAYIDEAKTYAAEYTLQTLGIPVEGAEVPPAAPAFPVCVCLPSTGNPR</sequence>
<evidence type="ECO:0000256" key="3">
    <source>
        <dbReference type="ARBA" id="ARBA00004496"/>
    </source>
</evidence>